<dbReference type="PANTHER" id="PTHR32385:SF15">
    <property type="entry name" value="INOSITOL PHOSPHOCERAMIDE MANNOSYLTRANSFERASE 1"/>
    <property type="match status" value="1"/>
</dbReference>
<proteinExistence type="predicted"/>
<dbReference type="InterPro" id="IPR008441">
    <property type="entry name" value="AfumC-like_glycosyl_Trfase"/>
</dbReference>
<dbReference type="EMBL" id="CAXAMM010011035">
    <property type="protein sequence ID" value="CAK9024845.1"/>
    <property type="molecule type" value="Genomic_DNA"/>
</dbReference>
<accession>A0ABP0KER9</accession>
<dbReference type="SUPFAM" id="SSF53448">
    <property type="entry name" value="Nucleotide-diphospho-sugar transferases"/>
    <property type="match status" value="1"/>
</dbReference>
<dbReference type="InterPro" id="IPR029044">
    <property type="entry name" value="Nucleotide-diphossugar_trans"/>
</dbReference>
<sequence length="510" mass="57614">MARNHWMHMDARQTECLRVVGVLLLLTFIGVLCGVALTSFASDPPFTTDMPSVALTPSWPRPAAPPFPGAAVSAGSAVPGLPAANFSAILPKGVVLDDFVFLGKGNCINQQGQNFSGPILRYTSTALPDGSSPECTKLCLLVPSCTGYEVQQAAGSCYIFADGLFHPSAARGRLDAKCFWRHPMAKDTKTAFQGQEVLPVPKIIWSYWSNRPDSPEVQSLFVEACKASWRALNPDYEIRLLDESSLHEFLTPQDLPRTFEFLTVQHKSDAIRLALLLRYGGVWVDATTLMTHSLQSLLGSDPQIRTFFSLPPIWEDESLRANDTRVDWKDHAYNWFLESPPNDLFIRRVRDCAWQFLDGASRHDLRLTGMFTPQQLEIMKRLGIRTYLSSDACIFRTIFEDRALWNWFHSPRVRIHNPTGRMGFTWMANMTDYSQRIFHRVDQELAEEFITDEGLFMKFTGDMRKAMVLPVNPLAIWCWRNTLRLVLDSIGVDSLSHCARSGFAVQQRPM</sequence>
<dbReference type="Proteomes" id="UP001642464">
    <property type="component" value="Unassembled WGS sequence"/>
</dbReference>
<keyword evidence="2" id="KW-1185">Reference proteome</keyword>
<comment type="caution">
    <text evidence="1">The sequence shown here is derived from an EMBL/GenBank/DDBJ whole genome shotgun (WGS) entry which is preliminary data.</text>
</comment>
<reference evidence="1 2" key="1">
    <citation type="submission" date="2024-02" db="EMBL/GenBank/DDBJ databases">
        <authorList>
            <person name="Chen Y."/>
            <person name="Shah S."/>
            <person name="Dougan E. K."/>
            <person name="Thang M."/>
            <person name="Chan C."/>
        </authorList>
    </citation>
    <scope>NUCLEOTIDE SEQUENCE [LARGE SCALE GENOMIC DNA]</scope>
</reference>
<dbReference type="PANTHER" id="PTHR32385">
    <property type="entry name" value="MANNOSYL PHOSPHORYLINOSITOL CERAMIDE SYNTHASE"/>
    <property type="match status" value="1"/>
</dbReference>
<gene>
    <name evidence="1" type="ORF">SCF082_LOCUS16806</name>
</gene>
<evidence type="ECO:0000313" key="1">
    <source>
        <dbReference type="EMBL" id="CAK9024845.1"/>
    </source>
</evidence>
<dbReference type="InterPro" id="IPR051706">
    <property type="entry name" value="Glycosyltransferase_domain"/>
</dbReference>
<dbReference type="Pfam" id="PF05704">
    <property type="entry name" value="Caps_synth"/>
    <property type="match status" value="1"/>
</dbReference>
<name>A0ABP0KER9_9DINO</name>
<dbReference type="Gene3D" id="3.90.550.20">
    <property type="match status" value="1"/>
</dbReference>
<protein>
    <submittedName>
        <fullName evidence="1">Patched domain-containing protein 3</fullName>
    </submittedName>
</protein>
<evidence type="ECO:0000313" key="2">
    <source>
        <dbReference type="Proteomes" id="UP001642464"/>
    </source>
</evidence>
<organism evidence="1 2">
    <name type="scientific">Durusdinium trenchii</name>
    <dbReference type="NCBI Taxonomy" id="1381693"/>
    <lineage>
        <taxon>Eukaryota</taxon>
        <taxon>Sar</taxon>
        <taxon>Alveolata</taxon>
        <taxon>Dinophyceae</taxon>
        <taxon>Suessiales</taxon>
        <taxon>Symbiodiniaceae</taxon>
        <taxon>Durusdinium</taxon>
    </lineage>
</organism>